<protein>
    <submittedName>
        <fullName evidence="9">Leukotriene A4 hydrolase</fullName>
    </submittedName>
</protein>
<evidence type="ECO:0000313" key="10">
    <source>
        <dbReference type="Proteomes" id="UP000230423"/>
    </source>
</evidence>
<keyword evidence="4" id="KW-0479">Metal-binding</keyword>
<dbReference type="GO" id="GO:0004177">
    <property type="term" value="F:aminopeptidase activity"/>
    <property type="evidence" value="ECO:0007669"/>
    <property type="project" value="TreeGrafter"/>
</dbReference>
<dbReference type="EMBL" id="KZ352425">
    <property type="protein sequence ID" value="PIO62198.1"/>
    <property type="molecule type" value="Genomic_DNA"/>
</dbReference>
<name>A0A2G9TWA4_TELCI</name>
<dbReference type="GO" id="GO:0043171">
    <property type="term" value="P:peptide catabolic process"/>
    <property type="evidence" value="ECO:0007669"/>
    <property type="project" value="TreeGrafter"/>
</dbReference>
<feature type="domain" description="Peptidase M1 leukotriene A4 hydrolase/aminopeptidase C-terminal" evidence="8">
    <location>
        <begin position="87"/>
        <end position="232"/>
    </location>
</feature>
<dbReference type="GO" id="GO:0008270">
    <property type="term" value="F:zinc ion binding"/>
    <property type="evidence" value="ECO:0007669"/>
    <property type="project" value="InterPro"/>
</dbReference>
<accession>A0A2G9TWA4</accession>
<evidence type="ECO:0000256" key="2">
    <source>
        <dbReference type="ARBA" id="ARBA00010136"/>
    </source>
</evidence>
<sequence>MGCYFPTSNAHRSSHARVHDASQDRQTEVFEPYLRDYLTTFAHQAIDSYQWKKHLHDYFHVARLRNDAPDLRFSASSRKAGASYGQTMVVACEDLFKQWIEANEDEIEKINRDTFKAMQPLQQIEFLSRLCQRDPPLEHWKLVALDKAYGLNDSENSEIVLKWIRLCVKAKWEPIIDKALKFVSSQGRLKYCRPVYKDLTAWPAAKNRARETYIQTRSSMHPITAEMIAKDLHMRHSTYT</sequence>
<keyword evidence="6" id="KW-0862">Zinc</keyword>
<evidence type="ECO:0000256" key="7">
    <source>
        <dbReference type="ARBA" id="ARBA00023049"/>
    </source>
</evidence>
<keyword evidence="7" id="KW-0482">Metalloprotease</keyword>
<keyword evidence="5 9" id="KW-0378">Hydrolase</keyword>
<dbReference type="FunFam" id="1.25.40.320:FF:000001">
    <property type="entry name" value="Leukotriene A(4) hydrolase"/>
    <property type="match status" value="1"/>
</dbReference>
<keyword evidence="10" id="KW-1185">Reference proteome</keyword>
<dbReference type="Gene3D" id="1.25.40.320">
    <property type="entry name" value="Peptidase M1, leukotriene A4 hydrolase/aminopeptidase C-terminal domain"/>
    <property type="match status" value="1"/>
</dbReference>
<dbReference type="GO" id="GO:0006508">
    <property type="term" value="P:proteolysis"/>
    <property type="evidence" value="ECO:0007669"/>
    <property type="project" value="UniProtKB-KW"/>
</dbReference>
<evidence type="ECO:0000256" key="1">
    <source>
        <dbReference type="ARBA" id="ARBA00001947"/>
    </source>
</evidence>
<dbReference type="Pfam" id="PF09127">
    <property type="entry name" value="Leuk-A4-hydro_C"/>
    <property type="match status" value="1"/>
</dbReference>
<comment type="cofactor">
    <cofactor evidence="1">
        <name>Zn(2+)</name>
        <dbReference type="ChEBI" id="CHEBI:29105"/>
    </cofactor>
</comment>
<keyword evidence="3" id="KW-0645">Protease</keyword>
<evidence type="ECO:0000256" key="4">
    <source>
        <dbReference type="ARBA" id="ARBA00022723"/>
    </source>
</evidence>
<reference evidence="9 10" key="1">
    <citation type="submission" date="2015-09" db="EMBL/GenBank/DDBJ databases">
        <title>Draft genome of the parasitic nematode Teladorsagia circumcincta isolate WARC Sus (inbred).</title>
        <authorList>
            <person name="Mitreva M."/>
        </authorList>
    </citation>
    <scope>NUCLEOTIDE SEQUENCE [LARGE SCALE GENOMIC DNA]</scope>
    <source>
        <strain evidence="9 10">S</strain>
    </source>
</reference>
<dbReference type="SMART" id="SM01263">
    <property type="entry name" value="Leuk-A4-hydro_C"/>
    <property type="match status" value="1"/>
</dbReference>
<dbReference type="InterPro" id="IPR038502">
    <property type="entry name" value="M1_LTA-4_hydro/amino_C_sf"/>
</dbReference>
<feature type="non-terminal residue" evidence="9">
    <location>
        <position position="240"/>
    </location>
</feature>
<proteinExistence type="inferred from homology"/>
<dbReference type="Proteomes" id="UP000230423">
    <property type="component" value="Unassembled WGS sequence"/>
</dbReference>
<dbReference type="GO" id="GO:0008237">
    <property type="term" value="F:metallopeptidase activity"/>
    <property type="evidence" value="ECO:0007669"/>
    <property type="project" value="UniProtKB-KW"/>
</dbReference>
<dbReference type="OrthoDB" id="79562at2759"/>
<evidence type="ECO:0000256" key="3">
    <source>
        <dbReference type="ARBA" id="ARBA00022670"/>
    </source>
</evidence>
<dbReference type="SUPFAM" id="SSF48371">
    <property type="entry name" value="ARM repeat"/>
    <property type="match status" value="1"/>
</dbReference>
<dbReference type="PANTHER" id="PTHR45726">
    <property type="entry name" value="LEUKOTRIENE A-4 HYDROLASE"/>
    <property type="match status" value="1"/>
</dbReference>
<dbReference type="InterPro" id="IPR016024">
    <property type="entry name" value="ARM-type_fold"/>
</dbReference>
<evidence type="ECO:0000256" key="6">
    <source>
        <dbReference type="ARBA" id="ARBA00022833"/>
    </source>
</evidence>
<dbReference type="GO" id="GO:0004301">
    <property type="term" value="F:epoxide hydrolase activity"/>
    <property type="evidence" value="ECO:0007669"/>
    <property type="project" value="TreeGrafter"/>
</dbReference>
<dbReference type="InterPro" id="IPR034015">
    <property type="entry name" value="M1_LTA4H"/>
</dbReference>
<dbReference type="PANTHER" id="PTHR45726:SF6">
    <property type="entry name" value="PEPTIDASE M1 LEUKOTRIENE A4 HYDROLASE_AMINOPEPTIDASE C-TERMINAL DOMAIN-CONTAINING PROTEIN"/>
    <property type="match status" value="1"/>
</dbReference>
<dbReference type="AlphaFoldDB" id="A0A2G9TWA4"/>
<evidence type="ECO:0000259" key="8">
    <source>
        <dbReference type="SMART" id="SM01263"/>
    </source>
</evidence>
<dbReference type="InterPro" id="IPR015211">
    <property type="entry name" value="Peptidase_M1_C"/>
</dbReference>
<dbReference type="GO" id="GO:0005829">
    <property type="term" value="C:cytosol"/>
    <property type="evidence" value="ECO:0007669"/>
    <property type="project" value="TreeGrafter"/>
</dbReference>
<comment type="similarity">
    <text evidence="2">Belongs to the peptidase M1 family.</text>
</comment>
<evidence type="ECO:0000313" key="9">
    <source>
        <dbReference type="EMBL" id="PIO62198.1"/>
    </source>
</evidence>
<evidence type="ECO:0000256" key="5">
    <source>
        <dbReference type="ARBA" id="ARBA00022801"/>
    </source>
</evidence>
<gene>
    <name evidence="9" type="ORF">TELCIR_16254</name>
</gene>
<organism evidence="9 10">
    <name type="scientific">Teladorsagia circumcincta</name>
    <name type="common">Brown stomach worm</name>
    <name type="synonym">Ostertagia circumcincta</name>
    <dbReference type="NCBI Taxonomy" id="45464"/>
    <lineage>
        <taxon>Eukaryota</taxon>
        <taxon>Metazoa</taxon>
        <taxon>Ecdysozoa</taxon>
        <taxon>Nematoda</taxon>
        <taxon>Chromadorea</taxon>
        <taxon>Rhabditida</taxon>
        <taxon>Rhabditina</taxon>
        <taxon>Rhabditomorpha</taxon>
        <taxon>Strongyloidea</taxon>
        <taxon>Trichostrongylidae</taxon>
        <taxon>Teladorsagia</taxon>
    </lineage>
</organism>